<accession>A0A8J3F575</accession>
<protein>
    <submittedName>
        <fullName evidence="2">Cytochrome c oxidase subunit I</fullName>
    </submittedName>
</protein>
<dbReference type="Gene3D" id="3.40.30.10">
    <property type="entry name" value="Glutaredoxin"/>
    <property type="match status" value="1"/>
</dbReference>
<reference evidence="2" key="2">
    <citation type="submission" date="2020-09" db="EMBL/GenBank/DDBJ databases">
        <authorList>
            <person name="Sun Q."/>
            <person name="Sedlacek I."/>
        </authorList>
    </citation>
    <scope>NUCLEOTIDE SEQUENCE</scope>
    <source>
        <strain evidence="2">CCM 7664</strain>
    </source>
</reference>
<comment type="caution">
    <text evidence="2">The sequence shown here is derived from an EMBL/GenBank/DDBJ whole genome shotgun (WGS) entry which is preliminary data.</text>
</comment>
<keyword evidence="1" id="KW-0812">Transmembrane</keyword>
<keyword evidence="1" id="KW-0472">Membrane</keyword>
<proteinExistence type="predicted"/>
<evidence type="ECO:0000313" key="2">
    <source>
        <dbReference type="EMBL" id="GGI53764.1"/>
    </source>
</evidence>
<feature type="transmembrane region" description="Helical" evidence="1">
    <location>
        <begin position="20"/>
        <end position="40"/>
    </location>
</feature>
<dbReference type="InterPro" id="IPR036249">
    <property type="entry name" value="Thioredoxin-like_sf"/>
</dbReference>
<dbReference type="Proteomes" id="UP000627205">
    <property type="component" value="Unassembled WGS sequence"/>
</dbReference>
<reference evidence="2" key="1">
    <citation type="journal article" date="2014" name="Int. J. Syst. Evol. Microbiol.">
        <title>Complete genome sequence of Corynebacterium casei LMG S-19264T (=DSM 44701T), isolated from a smear-ripened cheese.</title>
        <authorList>
            <consortium name="US DOE Joint Genome Institute (JGI-PGF)"/>
            <person name="Walter F."/>
            <person name="Albersmeier A."/>
            <person name="Kalinowski J."/>
            <person name="Ruckert C."/>
        </authorList>
    </citation>
    <scope>NUCLEOTIDE SEQUENCE</scope>
    <source>
        <strain evidence="2">CCM 7664</strain>
    </source>
</reference>
<gene>
    <name evidence="2" type="ORF">GCM10011430_09380</name>
</gene>
<keyword evidence="1" id="KW-1133">Transmembrane helix</keyword>
<dbReference type="AlphaFoldDB" id="A0A8J3F575"/>
<dbReference type="EMBL" id="BMDP01000001">
    <property type="protein sequence ID" value="GGI53764.1"/>
    <property type="molecule type" value="Genomic_DNA"/>
</dbReference>
<evidence type="ECO:0000313" key="3">
    <source>
        <dbReference type="Proteomes" id="UP000627205"/>
    </source>
</evidence>
<name>A0A8J3F575_9BURK</name>
<sequence>MEANKKIDRPNKHAGRWKLFAVILVCASPIIASYLAYYVIKPQGRTNYGAFIDPRDYPIPDLHSKALDGTSIGLDAYKGKWIMLQVDKADCTDACRKKLYDMRQLRLTQGKEMDRIERVWLITDAQPLETMLLREYDGTHMLRANPDLVKSWLPTEDGTTVYDHLYMIDPLGNLMMRFPKDADPNRIKKDLNKLLKASSIG</sequence>
<dbReference type="SUPFAM" id="SSF52833">
    <property type="entry name" value="Thioredoxin-like"/>
    <property type="match status" value="1"/>
</dbReference>
<keyword evidence="3" id="KW-1185">Reference proteome</keyword>
<evidence type="ECO:0000256" key="1">
    <source>
        <dbReference type="SAM" id="Phobius"/>
    </source>
</evidence>
<dbReference type="RefSeq" id="WP_229723945.1">
    <property type="nucleotide sequence ID" value="NZ_BMDP01000001.1"/>
</dbReference>
<organism evidence="2 3">
    <name type="scientific">Oxalicibacterium solurbis</name>
    <dbReference type="NCBI Taxonomy" id="69280"/>
    <lineage>
        <taxon>Bacteria</taxon>
        <taxon>Pseudomonadati</taxon>
        <taxon>Pseudomonadota</taxon>
        <taxon>Betaproteobacteria</taxon>
        <taxon>Burkholderiales</taxon>
        <taxon>Oxalobacteraceae</taxon>
        <taxon>Oxalicibacterium</taxon>
    </lineage>
</organism>